<reference evidence="1" key="1">
    <citation type="submission" date="2014-11" db="EMBL/GenBank/DDBJ databases">
        <authorList>
            <person name="Amaro Gonzalez C."/>
        </authorList>
    </citation>
    <scope>NUCLEOTIDE SEQUENCE</scope>
</reference>
<accession>A0A0E9TYR7</accession>
<organism evidence="1">
    <name type="scientific">Anguilla anguilla</name>
    <name type="common">European freshwater eel</name>
    <name type="synonym">Muraena anguilla</name>
    <dbReference type="NCBI Taxonomy" id="7936"/>
    <lineage>
        <taxon>Eukaryota</taxon>
        <taxon>Metazoa</taxon>
        <taxon>Chordata</taxon>
        <taxon>Craniata</taxon>
        <taxon>Vertebrata</taxon>
        <taxon>Euteleostomi</taxon>
        <taxon>Actinopterygii</taxon>
        <taxon>Neopterygii</taxon>
        <taxon>Teleostei</taxon>
        <taxon>Anguilliformes</taxon>
        <taxon>Anguillidae</taxon>
        <taxon>Anguilla</taxon>
    </lineage>
</organism>
<sequence length="44" mass="5475">MFWFTLEKLYYPHMCRRTHKRQLYSTLYYICTSLGVQSAYCIRC</sequence>
<protein>
    <submittedName>
        <fullName evidence="1">Uncharacterized protein</fullName>
    </submittedName>
</protein>
<proteinExistence type="predicted"/>
<dbReference type="AlphaFoldDB" id="A0A0E9TYR7"/>
<reference evidence="1" key="2">
    <citation type="journal article" date="2015" name="Fish Shellfish Immunol.">
        <title>Early steps in the European eel (Anguilla anguilla)-Vibrio vulnificus interaction in the gills: Role of the RtxA13 toxin.</title>
        <authorList>
            <person name="Callol A."/>
            <person name="Pajuelo D."/>
            <person name="Ebbesson L."/>
            <person name="Teles M."/>
            <person name="MacKenzie S."/>
            <person name="Amaro C."/>
        </authorList>
    </citation>
    <scope>NUCLEOTIDE SEQUENCE</scope>
</reference>
<evidence type="ECO:0000313" key="1">
    <source>
        <dbReference type="EMBL" id="JAH58622.1"/>
    </source>
</evidence>
<dbReference type="EMBL" id="GBXM01049955">
    <property type="protein sequence ID" value="JAH58622.1"/>
    <property type="molecule type" value="Transcribed_RNA"/>
</dbReference>
<name>A0A0E9TYR7_ANGAN</name>